<feature type="compositionally biased region" description="Basic and acidic residues" evidence="1">
    <location>
        <begin position="195"/>
        <end position="204"/>
    </location>
</feature>
<protein>
    <submittedName>
        <fullName evidence="2">Uncharacterized protein</fullName>
    </submittedName>
</protein>
<proteinExistence type="predicted"/>
<feature type="compositionally biased region" description="Polar residues" evidence="1">
    <location>
        <begin position="133"/>
        <end position="150"/>
    </location>
</feature>
<reference evidence="2" key="1">
    <citation type="submission" date="2019-10" db="EMBL/GenBank/DDBJ databases">
        <title>Conservation and host-specific expression of non-tandemly repeated heterogenous ribosome RNA gene in arbuscular mycorrhizal fungi.</title>
        <authorList>
            <person name="Maeda T."/>
            <person name="Kobayashi Y."/>
            <person name="Nakagawa T."/>
            <person name="Ezawa T."/>
            <person name="Yamaguchi K."/>
            <person name="Bino T."/>
            <person name="Nishimoto Y."/>
            <person name="Shigenobu S."/>
            <person name="Kawaguchi M."/>
        </authorList>
    </citation>
    <scope>NUCLEOTIDE SEQUENCE</scope>
    <source>
        <strain evidence="2">HR1</strain>
    </source>
</reference>
<feature type="compositionally biased region" description="Basic and acidic residues" evidence="1">
    <location>
        <begin position="31"/>
        <end position="42"/>
    </location>
</feature>
<name>A0A8H3M7X1_9GLOM</name>
<dbReference type="Proteomes" id="UP000615446">
    <property type="component" value="Unassembled WGS sequence"/>
</dbReference>
<dbReference type="AlphaFoldDB" id="A0A8H3M7X1"/>
<evidence type="ECO:0000313" key="2">
    <source>
        <dbReference type="EMBL" id="GES98144.1"/>
    </source>
</evidence>
<sequence length="266" mass="30272">MNTHNSSPNNFGNNVYVTQVCDAYMPDTYRDNTNDAISDQRPKLNNNVTSPVQQPNVTSPNHNQQYQHPNFVSPNHNQQYQQPNVASLNHNQQYQQPSVASSDQYDANYQQYIQQPNYTNNVIAISPDRQPMPNINVTQQPSPNHNQQYQHYDPNSIHHHNDVQQPNNTDTTSSYNHDHDHQQPMSNNNATSDNNNHHDNHHNDQQSTSNNVSPPLLSPQSNIFPLSLNITINSPHTYFIIIPNSDIQQVLACLNNPSLANNSKTQ</sequence>
<evidence type="ECO:0000313" key="3">
    <source>
        <dbReference type="Proteomes" id="UP000615446"/>
    </source>
</evidence>
<comment type="caution">
    <text evidence="2">The sequence shown here is derived from an EMBL/GenBank/DDBJ whole genome shotgun (WGS) entry which is preliminary data.</text>
</comment>
<dbReference type="OrthoDB" id="2379628at2759"/>
<feature type="compositionally biased region" description="Polar residues" evidence="1">
    <location>
        <begin position="43"/>
        <end position="78"/>
    </location>
</feature>
<feature type="compositionally biased region" description="Polar residues" evidence="1">
    <location>
        <begin position="163"/>
        <end position="175"/>
    </location>
</feature>
<organism evidence="2 3">
    <name type="scientific">Rhizophagus clarus</name>
    <dbReference type="NCBI Taxonomy" id="94130"/>
    <lineage>
        <taxon>Eukaryota</taxon>
        <taxon>Fungi</taxon>
        <taxon>Fungi incertae sedis</taxon>
        <taxon>Mucoromycota</taxon>
        <taxon>Glomeromycotina</taxon>
        <taxon>Glomeromycetes</taxon>
        <taxon>Glomerales</taxon>
        <taxon>Glomeraceae</taxon>
        <taxon>Rhizophagus</taxon>
    </lineage>
</organism>
<feature type="compositionally biased region" description="Polar residues" evidence="1">
    <location>
        <begin position="205"/>
        <end position="216"/>
    </location>
</feature>
<dbReference type="EMBL" id="BLAL01000262">
    <property type="protein sequence ID" value="GES98144.1"/>
    <property type="molecule type" value="Genomic_DNA"/>
</dbReference>
<evidence type="ECO:0000256" key="1">
    <source>
        <dbReference type="SAM" id="MobiDB-lite"/>
    </source>
</evidence>
<gene>
    <name evidence="2" type="ORF">RCL2_002470400</name>
</gene>
<accession>A0A8H3M7X1</accession>
<feature type="region of interest" description="Disordered" evidence="1">
    <location>
        <begin position="31"/>
        <end position="78"/>
    </location>
</feature>
<feature type="region of interest" description="Disordered" evidence="1">
    <location>
        <begin position="124"/>
        <end position="216"/>
    </location>
</feature>